<accession>A0A3A5MD61</accession>
<dbReference type="InterPro" id="IPR001387">
    <property type="entry name" value="Cro/C1-type_HTH"/>
</dbReference>
<dbReference type="Pfam" id="PF13443">
    <property type="entry name" value="HTH_26"/>
    <property type="match status" value="1"/>
</dbReference>
<dbReference type="AlphaFoldDB" id="A0A3A5MD61"/>
<dbReference type="CDD" id="cd00093">
    <property type="entry name" value="HTH_XRE"/>
    <property type="match status" value="1"/>
</dbReference>
<dbReference type="GO" id="GO:0003677">
    <property type="term" value="F:DNA binding"/>
    <property type="evidence" value="ECO:0007669"/>
    <property type="project" value="InterPro"/>
</dbReference>
<organism evidence="2 3">
    <name type="scientific">Cryobacterium melibiosiphilum</name>
    <dbReference type="NCBI Taxonomy" id="995039"/>
    <lineage>
        <taxon>Bacteria</taxon>
        <taxon>Bacillati</taxon>
        <taxon>Actinomycetota</taxon>
        <taxon>Actinomycetes</taxon>
        <taxon>Micrococcales</taxon>
        <taxon>Microbacteriaceae</taxon>
        <taxon>Cryobacterium</taxon>
    </lineage>
</organism>
<name>A0A3A5MD61_9MICO</name>
<dbReference type="Gene3D" id="1.10.260.40">
    <property type="entry name" value="lambda repressor-like DNA-binding domains"/>
    <property type="match status" value="1"/>
</dbReference>
<dbReference type="Proteomes" id="UP000272015">
    <property type="component" value="Unassembled WGS sequence"/>
</dbReference>
<reference evidence="2 3" key="1">
    <citation type="submission" date="2018-09" db="EMBL/GenBank/DDBJ databases">
        <title>Novel species of Cryobacterium.</title>
        <authorList>
            <person name="Liu Q."/>
            <person name="Xin Y.-H."/>
        </authorList>
    </citation>
    <scope>NUCLEOTIDE SEQUENCE [LARGE SCALE GENOMIC DNA]</scope>
    <source>
        <strain evidence="2 3">Hh39</strain>
    </source>
</reference>
<keyword evidence="3" id="KW-1185">Reference proteome</keyword>
<sequence length="118" mass="13009">MEQSAQLVQYSLYLCDNPVMAGGSKSAPGPLTQEIATIIRERMARMKINDLALSRAIGEGRISRPQVQKIKAGTKQIDMEDLERICWALGLDFLATLAQADAATASRHVEPEWDVKPL</sequence>
<gene>
    <name evidence="2" type="ORF">D6T64_11755</name>
</gene>
<protein>
    <submittedName>
        <fullName evidence="2">XRE family transcriptional regulator</fullName>
    </submittedName>
</protein>
<evidence type="ECO:0000259" key="1">
    <source>
        <dbReference type="Pfam" id="PF13443"/>
    </source>
</evidence>
<proteinExistence type="predicted"/>
<evidence type="ECO:0000313" key="2">
    <source>
        <dbReference type="EMBL" id="RJT88057.1"/>
    </source>
</evidence>
<feature type="domain" description="HTH cro/C1-type" evidence="1">
    <location>
        <begin position="39"/>
        <end position="92"/>
    </location>
</feature>
<dbReference type="EMBL" id="QZVS01000085">
    <property type="protein sequence ID" value="RJT88057.1"/>
    <property type="molecule type" value="Genomic_DNA"/>
</dbReference>
<evidence type="ECO:0000313" key="3">
    <source>
        <dbReference type="Proteomes" id="UP000272015"/>
    </source>
</evidence>
<comment type="caution">
    <text evidence="2">The sequence shown here is derived from an EMBL/GenBank/DDBJ whole genome shotgun (WGS) entry which is preliminary data.</text>
</comment>
<dbReference type="SUPFAM" id="SSF47413">
    <property type="entry name" value="lambda repressor-like DNA-binding domains"/>
    <property type="match status" value="1"/>
</dbReference>
<dbReference type="InterPro" id="IPR010982">
    <property type="entry name" value="Lambda_DNA-bd_dom_sf"/>
</dbReference>